<evidence type="ECO:0000313" key="2">
    <source>
        <dbReference type="Proteomes" id="UP000198703"/>
    </source>
</evidence>
<reference evidence="1 2" key="1">
    <citation type="submission" date="2016-10" db="EMBL/GenBank/DDBJ databases">
        <authorList>
            <person name="de Groot N.N."/>
        </authorList>
    </citation>
    <scope>NUCLEOTIDE SEQUENCE [LARGE SCALE GENOMIC DNA]</scope>
    <source>
        <strain evidence="1 2">DSM 15345</strain>
    </source>
</reference>
<dbReference type="GO" id="GO:0030973">
    <property type="term" value="F:molybdate ion binding"/>
    <property type="evidence" value="ECO:0007669"/>
    <property type="project" value="TreeGrafter"/>
</dbReference>
<dbReference type="RefSeq" id="WP_093254742.1">
    <property type="nucleotide sequence ID" value="NZ_FNQM01000010.1"/>
</dbReference>
<dbReference type="Pfam" id="PF13531">
    <property type="entry name" value="SBP_bac_11"/>
    <property type="match status" value="1"/>
</dbReference>
<dbReference type="STRING" id="89524.SAMN05444370_110114"/>
<dbReference type="SUPFAM" id="SSF53850">
    <property type="entry name" value="Periplasmic binding protein-like II"/>
    <property type="match status" value="1"/>
</dbReference>
<sequence>MDLKILSGGAANGLVTALADAFRGAAGMGIAGDFGAVGVMRDRVLGGERLDAVILTRAILEQLAAGGHVDPASVRDVGRVSTATATRDGAPEPDVSSAEALRAALLAADAVYAPDTVRSTAGVHFAHVLDRLGAREAVAPKLREFPNGQTAMAAMAAGDDARPLGCTQITEILNTPGVRPLGDLPAGCGLVTTYSAGVLADAAQREAAETLIAILTAPENAAARRKAGFA</sequence>
<dbReference type="OrthoDB" id="7255945at2"/>
<dbReference type="PANTHER" id="PTHR30632:SF11">
    <property type="entry name" value="BLR4797 PROTEIN"/>
    <property type="match status" value="1"/>
</dbReference>
<protein>
    <submittedName>
        <fullName evidence="1">Molybdate transport system substrate-binding protein</fullName>
    </submittedName>
</protein>
<evidence type="ECO:0000313" key="1">
    <source>
        <dbReference type="EMBL" id="SEA73607.1"/>
    </source>
</evidence>
<organism evidence="1 2">
    <name type="scientific">Rubrimonas cliftonensis</name>
    <dbReference type="NCBI Taxonomy" id="89524"/>
    <lineage>
        <taxon>Bacteria</taxon>
        <taxon>Pseudomonadati</taxon>
        <taxon>Pseudomonadota</taxon>
        <taxon>Alphaproteobacteria</taxon>
        <taxon>Rhodobacterales</taxon>
        <taxon>Paracoccaceae</taxon>
        <taxon>Rubrimonas</taxon>
    </lineage>
</organism>
<dbReference type="InterPro" id="IPR050682">
    <property type="entry name" value="ModA/WtpA"/>
</dbReference>
<dbReference type="AlphaFoldDB" id="A0A1H4DLX2"/>
<dbReference type="Gene3D" id="3.40.190.10">
    <property type="entry name" value="Periplasmic binding protein-like II"/>
    <property type="match status" value="2"/>
</dbReference>
<proteinExistence type="predicted"/>
<dbReference type="EMBL" id="FNQM01000010">
    <property type="protein sequence ID" value="SEA73607.1"/>
    <property type="molecule type" value="Genomic_DNA"/>
</dbReference>
<name>A0A1H4DLX2_9RHOB</name>
<dbReference type="Proteomes" id="UP000198703">
    <property type="component" value="Unassembled WGS sequence"/>
</dbReference>
<keyword evidence="2" id="KW-1185">Reference proteome</keyword>
<accession>A0A1H4DLX2</accession>
<dbReference type="PANTHER" id="PTHR30632">
    <property type="entry name" value="MOLYBDATE-BINDING PERIPLASMIC PROTEIN"/>
    <property type="match status" value="1"/>
</dbReference>
<dbReference type="GO" id="GO:0015689">
    <property type="term" value="P:molybdate ion transport"/>
    <property type="evidence" value="ECO:0007669"/>
    <property type="project" value="TreeGrafter"/>
</dbReference>
<gene>
    <name evidence="1" type="ORF">SAMN05444370_110114</name>
</gene>